<accession>A0ABR8A5X6</accession>
<dbReference type="Proteomes" id="UP000658514">
    <property type="component" value="Unassembled WGS sequence"/>
</dbReference>
<evidence type="ECO:0000313" key="2">
    <source>
        <dbReference type="EMBL" id="MBD2194242.1"/>
    </source>
</evidence>
<reference evidence="2 3" key="1">
    <citation type="journal article" date="2020" name="ISME J.">
        <title>Comparative genomics reveals insights into cyanobacterial evolution and habitat adaptation.</title>
        <authorList>
            <person name="Chen M.Y."/>
            <person name="Teng W.K."/>
            <person name="Zhao L."/>
            <person name="Hu C.X."/>
            <person name="Zhou Y.K."/>
            <person name="Han B.P."/>
            <person name="Song L.R."/>
            <person name="Shu W.S."/>
        </authorList>
    </citation>
    <scope>NUCLEOTIDE SEQUENCE [LARGE SCALE GENOMIC DNA]</scope>
    <source>
        <strain evidence="2 3">FACHB-288</strain>
    </source>
</reference>
<keyword evidence="1" id="KW-1133">Transmembrane helix</keyword>
<dbReference type="EMBL" id="JACJQH010000002">
    <property type="protein sequence ID" value="MBD2194242.1"/>
    <property type="molecule type" value="Genomic_DNA"/>
</dbReference>
<protein>
    <submittedName>
        <fullName evidence="2">Uncharacterized protein</fullName>
    </submittedName>
</protein>
<organism evidence="2 3">
    <name type="scientific">Calothrix parietina FACHB-288</name>
    <dbReference type="NCBI Taxonomy" id="2692896"/>
    <lineage>
        <taxon>Bacteria</taxon>
        <taxon>Bacillati</taxon>
        <taxon>Cyanobacteriota</taxon>
        <taxon>Cyanophyceae</taxon>
        <taxon>Nostocales</taxon>
        <taxon>Calotrichaceae</taxon>
        <taxon>Calothrix</taxon>
    </lineage>
</organism>
<gene>
    <name evidence="2" type="ORF">H6G24_01870</name>
</gene>
<keyword evidence="3" id="KW-1185">Reference proteome</keyword>
<evidence type="ECO:0000256" key="1">
    <source>
        <dbReference type="SAM" id="Phobius"/>
    </source>
</evidence>
<feature type="transmembrane region" description="Helical" evidence="1">
    <location>
        <begin position="6"/>
        <end position="25"/>
    </location>
</feature>
<sequence length="148" mass="17149">MRNRQFIYTLFAISLVGILGFSYISEQPIGRCYKRGFIASTNQKHYISPEKIVIQPWRGQHHVYGIFQIPNGYIHDYLLQLRLPTNTIYCGTAYFSIHPNLNGITAQPGNYLVKGYVNTRLALWLMVQGQLDHLQQPSNWSLGYVRKE</sequence>
<proteinExistence type="predicted"/>
<dbReference type="RefSeq" id="WP_190541699.1">
    <property type="nucleotide sequence ID" value="NZ_CAWPNO010000051.1"/>
</dbReference>
<name>A0ABR8A5X6_9CYAN</name>
<keyword evidence="1" id="KW-0472">Membrane</keyword>
<evidence type="ECO:0000313" key="3">
    <source>
        <dbReference type="Proteomes" id="UP000658514"/>
    </source>
</evidence>
<keyword evidence="1" id="KW-0812">Transmembrane</keyword>
<comment type="caution">
    <text evidence="2">The sequence shown here is derived from an EMBL/GenBank/DDBJ whole genome shotgun (WGS) entry which is preliminary data.</text>
</comment>